<evidence type="ECO:0000313" key="2">
    <source>
        <dbReference type="Proteomes" id="UP000199036"/>
    </source>
</evidence>
<accession>A0A1I4W6W3</accession>
<protein>
    <recommendedName>
        <fullName evidence="3">DUF3987 domain-containing protein</fullName>
    </recommendedName>
</protein>
<name>A0A1I4W6W3_9FLAO</name>
<dbReference type="STRING" id="913024.SAMN05421741_101102"/>
<sequence length="427" mass="49263">MKGRNQTDLKGMLEKNIYHRLPSFFQELLEHSTGRERDLLTLSSLTVISNCLPFVSGIYNGSEVYPHIYLIIIAPPASGKGRMTLSKYLIDGINNHVVEFSTLAKKICEQKKKDGEHDEECPEIARKIVPANISTTAFYKILNIVKEGVLMFETEADTLTKMLGNDWSDLSDVLRKAFHTEVISLARADGTYLEVVKPKLSILLSGTPEQLKLLMKNKENGLFSRFLIYQFNDVDEFIDVFAVKAQELANAFKIKSDEMLNLFKILREKKGIKFNLTARQEKRFLRFFRKQQKNILEQEFENIISNLKRFALIAFRIAMILTVLRHKDKLENVYKLECSDKDFLIALSIVETLLEHTKDIIVNFDSDFLPELDKNILDDLPVAFSRKDAIISANKFGMPKRTLDDKLNQWILKKIIHKPKHGSYRKL</sequence>
<dbReference type="Proteomes" id="UP000199036">
    <property type="component" value="Unassembled WGS sequence"/>
</dbReference>
<dbReference type="OrthoDB" id="1522635at2"/>
<reference evidence="2" key="1">
    <citation type="submission" date="2016-10" db="EMBL/GenBank/DDBJ databases">
        <authorList>
            <person name="Varghese N."/>
            <person name="Submissions S."/>
        </authorList>
    </citation>
    <scope>NUCLEOTIDE SEQUENCE [LARGE SCALE GENOMIC DNA]</scope>
    <source>
        <strain evidence="2">DS-12</strain>
    </source>
</reference>
<evidence type="ECO:0008006" key="3">
    <source>
        <dbReference type="Google" id="ProtNLM"/>
    </source>
</evidence>
<evidence type="ECO:0000313" key="1">
    <source>
        <dbReference type="EMBL" id="SFN09454.1"/>
    </source>
</evidence>
<gene>
    <name evidence="1" type="ORF">SAMN05421741_101102</name>
</gene>
<proteinExistence type="predicted"/>
<dbReference type="EMBL" id="FOVI01000001">
    <property type="protein sequence ID" value="SFN09454.1"/>
    <property type="molecule type" value="Genomic_DNA"/>
</dbReference>
<dbReference type="InterPro" id="IPR025048">
    <property type="entry name" value="DUF3987"/>
</dbReference>
<organism evidence="1 2">
    <name type="scientific">Paenimyroides ummariense</name>
    <dbReference type="NCBI Taxonomy" id="913024"/>
    <lineage>
        <taxon>Bacteria</taxon>
        <taxon>Pseudomonadati</taxon>
        <taxon>Bacteroidota</taxon>
        <taxon>Flavobacteriia</taxon>
        <taxon>Flavobacteriales</taxon>
        <taxon>Flavobacteriaceae</taxon>
        <taxon>Paenimyroides</taxon>
    </lineage>
</organism>
<dbReference type="RefSeq" id="WP_091517438.1">
    <property type="nucleotide sequence ID" value="NZ_FOVI01000001.1"/>
</dbReference>
<dbReference type="AlphaFoldDB" id="A0A1I4W6W3"/>
<keyword evidence="2" id="KW-1185">Reference proteome</keyword>
<dbReference type="Pfam" id="PF13148">
    <property type="entry name" value="DUF3987"/>
    <property type="match status" value="1"/>
</dbReference>